<evidence type="ECO:0000313" key="1">
    <source>
        <dbReference type="EMBL" id="RAI77022.1"/>
    </source>
</evidence>
<dbReference type="Gene3D" id="2.60.40.3440">
    <property type="match status" value="2"/>
</dbReference>
<dbReference type="EMBL" id="QLII01000001">
    <property type="protein sequence ID" value="RAI77022.1"/>
    <property type="molecule type" value="Genomic_DNA"/>
</dbReference>
<evidence type="ECO:0008006" key="3">
    <source>
        <dbReference type="Google" id="ProtNLM"/>
    </source>
</evidence>
<keyword evidence="2" id="KW-1185">Reference proteome</keyword>
<accession>A0A327NP64</accession>
<organism evidence="1 2">
    <name type="scientific">Spirosoma telluris</name>
    <dbReference type="NCBI Taxonomy" id="2183553"/>
    <lineage>
        <taxon>Bacteria</taxon>
        <taxon>Pseudomonadati</taxon>
        <taxon>Bacteroidota</taxon>
        <taxon>Cytophagia</taxon>
        <taxon>Cytophagales</taxon>
        <taxon>Cytophagaceae</taxon>
        <taxon>Spirosoma</taxon>
    </lineage>
</organism>
<dbReference type="AlphaFoldDB" id="A0A327NP64"/>
<comment type="caution">
    <text evidence="1">The sequence shown here is derived from an EMBL/GenBank/DDBJ whole genome shotgun (WGS) entry which is preliminary data.</text>
</comment>
<name>A0A327NP64_9BACT</name>
<sequence>MTITVIDPAVNTNNPVANPDFATTIGAPGSPTAITVNIKGNDGPGNPGGTLGTPTISTPPAHGSASIDGNGNLVYTPTAGYYGTDVVTYQICETPSTPSCATATVTITVKAPGSPAAVSANDDYVSTLGGLPVSGNVLTNDLGTGLSVSNAGTIVTSSGTLVLTSSGSYTFTPAAGVTGPVDFTYTACDNNTPSTCGTATLHVLVNQGPDLTPTIYMPQANFAVAPNNVRDFVVNVEELVGQPTSRGNVAITITVPTGYTVSFSTAITSINVTDGTSNPVAVDNTKWTITGGNNQQISLLINADQFIAAKTTARLGFTATRTNANSGSVSNITVNVTNDATHTYDGNPLNNVYARIISGL</sequence>
<evidence type="ECO:0000313" key="2">
    <source>
        <dbReference type="Proteomes" id="UP000249016"/>
    </source>
</evidence>
<protein>
    <recommendedName>
        <fullName evidence="3">Tandem-95 repeat protein</fullName>
    </recommendedName>
</protein>
<dbReference type="Proteomes" id="UP000249016">
    <property type="component" value="Unassembled WGS sequence"/>
</dbReference>
<dbReference type="RefSeq" id="WP_111347112.1">
    <property type="nucleotide sequence ID" value="NZ_WPIM01000001.1"/>
</dbReference>
<dbReference type="Pfam" id="PF17963">
    <property type="entry name" value="Big_9"/>
    <property type="match status" value="2"/>
</dbReference>
<proteinExistence type="predicted"/>
<gene>
    <name evidence="1" type="ORF">HMF3257_27695</name>
</gene>
<reference evidence="1 2" key="1">
    <citation type="submission" date="2018-06" db="EMBL/GenBank/DDBJ databases">
        <title>Spirosoma sp. HMF3257 Genome sequencing and assembly.</title>
        <authorList>
            <person name="Kang H."/>
            <person name="Cha I."/>
            <person name="Kim H."/>
            <person name="Kang J."/>
            <person name="Joh K."/>
        </authorList>
    </citation>
    <scope>NUCLEOTIDE SEQUENCE [LARGE SCALE GENOMIC DNA]</scope>
    <source>
        <strain evidence="1 2">HMF3257</strain>
    </source>
</reference>